<evidence type="ECO:0000313" key="1">
    <source>
        <dbReference type="EMBL" id="GBN88923.1"/>
    </source>
</evidence>
<keyword evidence="2" id="KW-1185">Reference proteome</keyword>
<dbReference type="EMBL" id="BGPR01022533">
    <property type="protein sequence ID" value="GBN88923.1"/>
    <property type="molecule type" value="Genomic_DNA"/>
</dbReference>
<organism evidence="1 2">
    <name type="scientific">Araneus ventricosus</name>
    <name type="common">Orbweaver spider</name>
    <name type="synonym">Epeira ventricosa</name>
    <dbReference type="NCBI Taxonomy" id="182803"/>
    <lineage>
        <taxon>Eukaryota</taxon>
        <taxon>Metazoa</taxon>
        <taxon>Ecdysozoa</taxon>
        <taxon>Arthropoda</taxon>
        <taxon>Chelicerata</taxon>
        <taxon>Arachnida</taxon>
        <taxon>Araneae</taxon>
        <taxon>Araneomorphae</taxon>
        <taxon>Entelegynae</taxon>
        <taxon>Araneoidea</taxon>
        <taxon>Araneidae</taxon>
        <taxon>Araneus</taxon>
    </lineage>
</organism>
<proteinExistence type="predicted"/>
<comment type="caution">
    <text evidence="1">The sequence shown here is derived from an EMBL/GenBank/DDBJ whole genome shotgun (WGS) entry which is preliminary data.</text>
</comment>
<name>A0A4Y2SME7_ARAVE</name>
<gene>
    <name evidence="1" type="ORF">AVEN_121280_1</name>
</gene>
<accession>A0A4Y2SME7</accession>
<dbReference type="AlphaFoldDB" id="A0A4Y2SME7"/>
<evidence type="ECO:0000313" key="2">
    <source>
        <dbReference type="Proteomes" id="UP000499080"/>
    </source>
</evidence>
<dbReference type="Proteomes" id="UP000499080">
    <property type="component" value="Unassembled WGS sequence"/>
</dbReference>
<sequence>MSLSQNFWNSTLWENWLPSTGVSSSTFPLAVRTPSLRCRVPKSPVSFGYLRGLSERFLAKMVRSANFFSRIGLIAGSSSCAFWISHEDQGSTVVVVVTTFTEISLSVNFSRRIGALFDFLYKVFGRELRFH</sequence>
<reference evidence="1 2" key="1">
    <citation type="journal article" date="2019" name="Sci. Rep.">
        <title>Orb-weaving spider Araneus ventricosus genome elucidates the spidroin gene catalogue.</title>
        <authorList>
            <person name="Kono N."/>
            <person name="Nakamura H."/>
            <person name="Ohtoshi R."/>
            <person name="Moran D.A.P."/>
            <person name="Shinohara A."/>
            <person name="Yoshida Y."/>
            <person name="Fujiwara M."/>
            <person name="Mori M."/>
            <person name="Tomita M."/>
            <person name="Arakawa K."/>
        </authorList>
    </citation>
    <scope>NUCLEOTIDE SEQUENCE [LARGE SCALE GENOMIC DNA]</scope>
</reference>
<protein>
    <submittedName>
        <fullName evidence="1">Uncharacterized protein</fullName>
    </submittedName>
</protein>